<keyword evidence="2" id="KW-1185">Reference proteome</keyword>
<comment type="caution">
    <text evidence="1">The sequence shown here is derived from an EMBL/GenBank/DDBJ whole genome shotgun (WGS) entry which is preliminary data.</text>
</comment>
<reference evidence="1 2" key="1">
    <citation type="journal article" date="2019" name="Sci. Rep.">
        <title>Orb-weaving spider Araneus ventricosus genome elucidates the spidroin gene catalogue.</title>
        <authorList>
            <person name="Kono N."/>
            <person name="Nakamura H."/>
            <person name="Ohtoshi R."/>
            <person name="Moran D.A.P."/>
            <person name="Shinohara A."/>
            <person name="Yoshida Y."/>
            <person name="Fujiwara M."/>
            <person name="Mori M."/>
            <person name="Tomita M."/>
            <person name="Arakawa K."/>
        </authorList>
    </citation>
    <scope>NUCLEOTIDE SEQUENCE [LARGE SCALE GENOMIC DNA]</scope>
</reference>
<protein>
    <submittedName>
        <fullName evidence="1">Uncharacterized protein</fullName>
    </submittedName>
</protein>
<gene>
    <name evidence="1" type="ORF">AVEN_52945_1</name>
</gene>
<dbReference type="Proteomes" id="UP000499080">
    <property type="component" value="Unassembled WGS sequence"/>
</dbReference>
<organism evidence="1 2">
    <name type="scientific">Araneus ventricosus</name>
    <name type="common">Orbweaver spider</name>
    <name type="synonym">Epeira ventricosa</name>
    <dbReference type="NCBI Taxonomy" id="182803"/>
    <lineage>
        <taxon>Eukaryota</taxon>
        <taxon>Metazoa</taxon>
        <taxon>Ecdysozoa</taxon>
        <taxon>Arthropoda</taxon>
        <taxon>Chelicerata</taxon>
        <taxon>Arachnida</taxon>
        <taxon>Araneae</taxon>
        <taxon>Araneomorphae</taxon>
        <taxon>Entelegynae</taxon>
        <taxon>Araneoidea</taxon>
        <taxon>Araneidae</taxon>
        <taxon>Araneus</taxon>
    </lineage>
</organism>
<evidence type="ECO:0000313" key="2">
    <source>
        <dbReference type="Proteomes" id="UP000499080"/>
    </source>
</evidence>
<dbReference type="AlphaFoldDB" id="A0A4Y2X9N6"/>
<sequence length="86" mass="9449">KLKTSLIILGRGGLVVGTRPWGRWVPGSKPDSTEDPQYMGNVAHQIIRNSQTSSRSCFVESWRGGARSGVVLVIGPWFKITRSVPK</sequence>
<feature type="non-terminal residue" evidence="1">
    <location>
        <position position="1"/>
    </location>
</feature>
<proteinExistence type="predicted"/>
<dbReference type="EMBL" id="BGPR01073993">
    <property type="protein sequence ID" value="GBO46365.1"/>
    <property type="molecule type" value="Genomic_DNA"/>
</dbReference>
<accession>A0A4Y2X9N6</accession>
<name>A0A4Y2X9N6_ARAVE</name>
<evidence type="ECO:0000313" key="1">
    <source>
        <dbReference type="EMBL" id="GBO46365.1"/>
    </source>
</evidence>